<evidence type="ECO:0000256" key="3">
    <source>
        <dbReference type="ARBA" id="ARBA00005822"/>
    </source>
</evidence>
<dbReference type="WBParaSite" id="GPUH_0002529401-mRNA-1">
    <property type="protein sequence ID" value="GPUH_0002529401-mRNA-1"/>
    <property type="gene ID" value="GPUH_0002529401"/>
</dbReference>
<dbReference type="Pfam" id="PF07289">
    <property type="entry name" value="BBL5"/>
    <property type="match status" value="1"/>
</dbReference>
<keyword evidence="10" id="KW-1185">Reference proteome</keyword>
<reference evidence="9 10" key="2">
    <citation type="submission" date="2018-11" db="EMBL/GenBank/DDBJ databases">
        <authorList>
            <consortium name="Pathogen Informatics"/>
        </authorList>
    </citation>
    <scope>NUCLEOTIDE SEQUENCE [LARGE SCALE GENOMIC DNA]</scope>
</reference>
<dbReference type="GO" id="GO:0036064">
    <property type="term" value="C:ciliary basal body"/>
    <property type="evidence" value="ECO:0007669"/>
    <property type="project" value="TreeGrafter"/>
</dbReference>
<dbReference type="GO" id="GO:0032266">
    <property type="term" value="F:phosphatidylinositol-3-phosphate binding"/>
    <property type="evidence" value="ECO:0007669"/>
    <property type="project" value="TreeGrafter"/>
</dbReference>
<comment type="similarity">
    <text evidence="3">Belongs to the BBS5 family.</text>
</comment>
<name>A0A183EWC3_9BILA</name>
<dbReference type="OrthoDB" id="10261999at2759"/>
<accession>A0A183EWC3</accession>
<dbReference type="SMART" id="SM00683">
    <property type="entry name" value="DM16"/>
    <property type="match status" value="1"/>
</dbReference>
<gene>
    <name evidence="9" type="ORF">GPUH_LOCUS25264</name>
</gene>
<dbReference type="GO" id="GO:0060271">
    <property type="term" value="P:cilium assembly"/>
    <property type="evidence" value="ECO:0007669"/>
    <property type="project" value="TreeGrafter"/>
</dbReference>
<dbReference type="AlphaFoldDB" id="A0A183EWC3"/>
<evidence type="ECO:0000313" key="11">
    <source>
        <dbReference type="WBParaSite" id="GPUH_0002529401-mRNA-1"/>
    </source>
</evidence>
<sequence>MSSKREAPADSIWQDRDIRFDLDPSGRNCRTTKVMKISAFPLIRRSLMFRLLCLIPGEHLVDRIDGVEDTKGNNGDRGILRITNLRIIWHAHAIPRINLSVGYNAVGGVTTRMAKSRLRGQAESLYLMARNANTRFEFIFTCINPSQTKLFTTVITIHRAYETSKLYRELKMRGAIVNDEHQLRILPQEQQCDRFDGVWNLSSDQVYILACSEITDC</sequence>
<evidence type="ECO:0000256" key="4">
    <source>
        <dbReference type="ARBA" id="ARBA00022490"/>
    </source>
</evidence>
<evidence type="ECO:0000313" key="10">
    <source>
        <dbReference type="Proteomes" id="UP000271098"/>
    </source>
</evidence>
<evidence type="ECO:0000256" key="7">
    <source>
        <dbReference type="ARBA" id="ARBA00023273"/>
    </source>
</evidence>
<keyword evidence="7" id="KW-0966">Cell projection</keyword>
<reference evidence="11" key="1">
    <citation type="submission" date="2016-06" db="UniProtKB">
        <authorList>
            <consortium name="WormBaseParasite"/>
        </authorList>
    </citation>
    <scope>IDENTIFICATION</scope>
</reference>
<keyword evidence="5" id="KW-0969">Cilium</keyword>
<keyword evidence="6" id="KW-0206">Cytoskeleton</keyword>
<dbReference type="PANTHER" id="PTHR21351">
    <property type="entry name" value="BARDET-BIEDL SYNDROME PROTEIN 5"/>
    <property type="match status" value="1"/>
</dbReference>
<evidence type="ECO:0000256" key="5">
    <source>
        <dbReference type="ARBA" id="ARBA00023069"/>
    </source>
</evidence>
<dbReference type="Proteomes" id="UP000271098">
    <property type="component" value="Unassembled WGS sequence"/>
</dbReference>
<evidence type="ECO:0000256" key="2">
    <source>
        <dbReference type="ARBA" id="ARBA00004245"/>
    </source>
</evidence>
<protein>
    <submittedName>
        <fullName evidence="11">Bardet-Biedl syndrome 5-like protein</fullName>
    </submittedName>
</protein>
<dbReference type="GO" id="GO:0034464">
    <property type="term" value="C:BBSome"/>
    <property type="evidence" value="ECO:0007669"/>
    <property type="project" value="InterPro"/>
</dbReference>
<dbReference type="PANTHER" id="PTHR21351:SF0">
    <property type="entry name" value="BARDET-BIEDL SYNDROME 5 PROTEIN"/>
    <property type="match status" value="1"/>
</dbReference>
<evidence type="ECO:0000256" key="1">
    <source>
        <dbReference type="ARBA" id="ARBA00004138"/>
    </source>
</evidence>
<keyword evidence="4" id="KW-0963">Cytoplasm</keyword>
<comment type="subcellular location">
    <subcellularLocation>
        <location evidence="1">Cell projection</location>
        <location evidence="1">Cilium</location>
    </subcellularLocation>
    <subcellularLocation>
        <location evidence="2">Cytoplasm</location>
        <location evidence="2">Cytoskeleton</location>
    </subcellularLocation>
</comment>
<evidence type="ECO:0000259" key="8">
    <source>
        <dbReference type="SMART" id="SM00683"/>
    </source>
</evidence>
<evidence type="ECO:0000313" key="9">
    <source>
        <dbReference type="EMBL" id="VDN43983.1"/>
    </source>
</evidence>
<dbReference type="InterPro" id="IPR014003">
    <property type="entry name" value="BBS5_PH"/>
</dbReference>
<organism evidence="11">
    <name type="scientific">Gongylonema pulchrum</name>
    <dbReference type="NCBI Taxonomy" id="637853"/>
    <lineage>
        <taxon>Eukaryota</taxon>
        <taxon>Metazoa</taxon>
        <taxon>Ecdysozoa</taxon>
        <taxon>Nematoda</taxon>
        <taxon>Chromadorea</taxon>
        <taxon>Rhabditida</taxon>
        <taxon>Spirurina</taxon>
        <taxon>Spiruromorpha</taxon>
        <taxon>Spiruroidea</taxon>
        <taxon>Gongylonematidae</taxon>
        <taxon>Gongylonema</taxon>
    </lineage>
</organism>
<feature type="domain" description="BBSome complex member BBS5 PH" evidence="8">
    <location>
        <begin position="58"/>
        <end position="112"/>
    </location>
</feature>
<evidence type="ECO:0000256" key="6">
    <source>
        <dbReference type="ARBA" id="ARBA00023212"/>
    </source>
</evidence>
<proteinExistence type="inferred from homology"/>
<dbReference type="EMBL" id="UYRT01104443">
    <property type="protein sequence ID" value="VDN43983.1"/>
    <property type="molecule type" value="Genomic_DNA"/>
</dbReference>
<dbReference type="InterPro" id="IPR006606">
    <property type="entry name" value="BBL5"/>
</dbReference>